<dbReference type="PANTHER" id="PTHR33877">
    <property type="entry name" value="SLL1193 PROTEIN"/>
    <property type="match status" value="1"/>
</dbReference>
<protein>
    <submittedName>
        <fullName evidence="2">HNH endonuclease</fullName>
    </submittedName>
</protein>
<evidence type="ECO:0000313" key="3">
    <source>
        <dbReference type="Proteomes" id="UP000193136"/>
    </source>
</evidence>
<comment type="caution">
    <text evidence="2">The sequence shown here is derived from an EMBL/GenBank/DDBJ whole genome shotgun (WGS) entry which is preliminary data.</text>
</comment>
<proteinExistence type="predicted"/>
<dbReference type="PANTHER" id="PTHR33877:SF1">
    <property type="entry name" value="TYPE IV METHYL-DIRECTED RESTRICTION ENZYME ECOKMCRA"/>
    <property type="match status" value="1"/>
</dbReference>
<name>A0A1X0Y532_9BACT</name>
<keyword evidence="2" id="KW-0378">Hydrolase</keyword>
<reference evidence="2 3" key="1">
    <citation type="submission" date="2017-03" db="EMBL/GenBank/DDBJ databases">
        <title>Genome sequence of Geothermobacter sp. EPR-M, Deep-Sea Iron Reducer.</title>
        <authorList>
            <person name="Tully B."/>
            <person name="Savalia P."/>
            <person name="Abuyen K."/>
            <person name="Baughan C."/>
            <person name="Romero E."/>
            <person name="Ronkowski C."/>
            <person name="Torres B."/>
            <person name="Tremblay J."/>
            <person name="Trujillo A."/>
            <person name="Tyler M."/>
            <person name="Perez-Rodriguez I."/>
            <person name="Amend J."/>
        </authorList>
    </citation>
    <scope>NUCLEOTIDE SEQUENCE [LARGE SCALE GENOMIC DNA]</scope>
    <source>
        <strain evidence="2 3">EPR-M</strain>
    </source>
</reference>
<dbReference type="InterPro" id="IPR052892">
    <property type="entry name" value="NA-targeting_endonuclease"/>
</dbReference>
<dbReference type="AlphaFoldDB" id="A0A1X0Y532"/>
<dbReference type="OrthoDB" id="9802901at2"/>
<dbReference type="Gene3D" id="1.10.30.50">
    <property type="match status" value="1"/>
</dbReference>
<dbReference type="EMBL" id="NAAD01000009">
    <property type="protein sequence ID" value="ORJ60253.1"/>
    <property type="molecule type" value="Genomic_DNA"/>
</dbReference>
<keyword evidence="2" id="KW-0540">Nuclease</keyword>
<dbReference type="GO" id="GO:0003676">
    <property type="term" value="F:nucleic acid binding"/>
    <property type="evidence" value="ECO:0007669"/>
    <property type="project" value="InterPro"/>
</dbReference>
<keyword evidence="2" id="KW-0255">Endonuclease</keyword>
<keyword evidence="3" id="KW-1185">Reference proteome</keyword>
<gene>
    <name evidence="2" type="ORF">B5V00_08350</name>
</gene>
<evidence type="ECO:0000313" key="2">
    <source>
        <dbReference type="EMBL" id="ORJ60253.1"/>
    </source>
</evidence>
<dbReference type="InterPro" id="IPR003615">
    <property type="entry name" value="HNH_nuc"/>
</dbReference>
<dbReference type="CDD" id="cd00085">
    <property type="entry name" value="HNHc"/>
    <property type="match status" value="1"/>
</dbReference>
<dbReference type="STRING" id="1969733.B5V00_08350"/>
<organism evidence="2 3">
    <name type="scientific">Geothermobacter hydrogeniphilus</name>
    <dbReference type="NCBI Taxonomy" id="1969733"/>
    <lineage>
        <taxon>Bacteria</taxon>
        <taxon>Pseudomonadati</taxon>
        <taxon>Thermodesulfobacteriota</taxon>
        <taxon>Desulfuromonadia</taxon>
        <taxon>Desulfuromonadales</taxon>
        <taxon>Geothermobacteraceae</taxon>
        <taxon>Geothermobacter</taxon>
    </lineage>
</organism>
<dbReference type="Pfam" id="PF01844">
    <property type="entry name" value="HNH"/>
    <property type="match status" value="1"/>
</dbReference>
<dbReference type="SMART" id="SM00507">
    <property type="entry name" value="HNHc"/>
    <property type="match status" value="1"/>
</dbReference>
<accession>A0A1X0Y532</accession>
<dbReference type="InterPro" id="IPR002711">
    <property type="entry name" value="HNH"/>
</dbReference>
<sequence length="98" mass="11837">MEFYQDVSEEHLRRERARARELRKSQWWRNRIARGRCHYCRAEVAPRDLTLDHIVPLVRGGRSSRGNCVPACKECNSRKQSLLPIEWEEYLRKLQQEE</sequence>
<dbReference type="GO" id="GO:0008270">
    <property type="term" value="F:zinc ion binding"/>
    <property type="evidence" value="ECO:0007669"/>
    <property type="project" value="InterPro"/>
</dbReference>
<dbReference type="Proteomes" id="UP000193136">
    <property type="component" value="Unassembled WGS sequence"/>
</dbReference>
<dbReference type="GO" id="GO:0004519">
    <property type="term" value="F:endonuclease activity"/>
    <property type="evidence" value="ECO:0007669"/>
    <property type="project" value="UniProtKB-KW"/>
</dbReference>
<dbReference type="RefSeq" id="WP_085010326.1">
    <property type="nucleotide sequence ID" value="NZ_NAAD01000009.1"/>
</dbReference>
<evidence type="ECO:0000259" key="1">
    <source>
        <dbReference type="SMART" id="SM00507"/>
    </source>
</evidence>
<feature type="domain" description="HNH nuclease" evidence="1">
    <location>
        <begin position="26"/>
        <end position="77"/>
    </location>
</feature>